<evidence type="ECO:0000313" key="1">
    <source>
        <dbReference type="EMBL" id="CAF2142480.1"/>
    </source>
</evidence>
<dbReference type="AlphaFoldDB" id="A0A816X540"/>
<sequence>MDTTCILTTSCSTVRVETRTSTGKLKRVLWKTENCSTRTVEKCFKLLLWTIMIPNGSWCSDVIRWEEGYFQHSRFLAGEATVSAWGFVVENGVLRAVWPWSVLDCNFLNFSIVDFIIKKKTVFSVL</sequence>
<organism evidence="1">
    <name type="scientific">Brassica napus</name>
    <name type="common">Rape</name>
    <dbReference type="NCBI Taxonomy" id="3708"/>
    <lineage>
        <taxon>Eukaryota</taxon>
        <taxon>Viridiplantae</taxon>
        <taxon>Streptophyta</taxon>
        <taxon>Embryophyta</taxon>
        <taxon>Tracheophyta</taxon>
        <taxon>Spermatophyta</taxon>
        <taxon>Magnoliopsida</taxon>
        <taxon>eudicotyledons</taxon>
        <taxon>Gunneridae</taxon>
        <taxon>Pentapetalae</taxon>
        <taxon>rosids</taxon>
        <taxon>malvids</taxon>
        <taxon>Brassicales</taxon>
        <taxon>Brassicaceae</taxon>
        <taxon>Brassiceae</taxon>
        <taxon>Brassica</taxon>
    </lineage>
</organism>
<reference evidence="1" key="1">
    <citation type="submission" date="2021-01" db="EMBL/GenBank/DDBJ databases">
        <authorList>
            <consortium name="Genoscope - CEA"/>
            <person name="William W."/>
        </authorList>
    </citation>
    <scope>NUCLEOTIDE SEQUENCE</scope>
</reference>
<name>A0A816X540_BRANA</name>
<gene>
    <name evidence="1" type="ORF">DARMORV10_A02P30120.1</name>
</gene>
<dbReference type="Proteomes" id="UP001295469">
    <property type="component" value="Chromosome A02"/>
</dbReference>
<protein>
    <submittedName>
        <fullName evidence="1">(rape) hypothetical protein</fullName>
    </submittedName>
</protein>
<dbReference type="EMBL" id="HG994356">
    <property type="protein sequence ID" value="CAF2142480.1"/>
    <property type="molecule type" value="Genomic_DNA"/>
</dbReference>
<accession>A0A816X540</accession>
<proteinExistence type="predicted"/>